<feature type="transmembrane region" description="Helical" evidence="6">
    <location>
        <begin position="170"/>
        <end position="190"/>
    </location>
</feature>
<gene>
    <name evidence="8" type="ORF">SAMN04489759_10563</name>
</gene>
<dbReference type="AlphaFoldDB" id="A0A1G7S1E7"/>
<evidence type="ECO:0000256" key="4">
    <source>
        <dbReference type="ARBA" id="ARBA00022989"/>
    </source>
</evidence>
<feature type="transmembrane region" description="Helical" evidence="6">
    <location>
        <begin position="140"/>
        <end position="164"/>
    </location>
</feature>
<dbReference type="PROSITE" id="PS50850">
    <property type="entry name" value="MFS"/>
    <property type="match status" value="1"/>
</dbReference>
<dbReference type="CDD" id="cd17320">
    <property type="entry name" value="MFS_MdfA_MDR_like"/>
    <property type="match status" value="1"/>
</dbReference>
<keyword evidence="5 6" id="KW-0472">Membrane</keyword>
<dbReference type="GO" id="GO:0022857">
    <property type="term" value="F:transmembrane transporter activity"/>
    <property type="evidence" value="ECO:0007669"/>
    <property type="project" value="InterPro"/>
</dbReference>
<dbReference type="InterPro" id="IPR005829">
    <property type="entry name" value="Sugar_transporter_CS"/>
</dbReference>
<evidence type="ECO:0000259" key="7">
    <source>
        <dbReference type="PROSITE" id="PS50850"/>
    </source>
</evidence>
<evidence type="ECO:0000256" key="6">
    <source>
        <dbReference type="SAM" id="Phobius"/>
    </source>
</evidence>
<feature type="transmembrane region" description="Helical" evidence="6">
    <location>
        <begin position="379"/>
        <end position="397"/>
    </location>
</feature>
<dbReference type="PANTHER" id="PTHR23502">
    <property type="entry name" value="MAJOR FACILITATOR SUPERFAMILY"/>
    <property type="match status" value="1"/>
</dbReference>
<feature type="transmembrane region" description="Helical" evidence="6">
    <location>
        <begin position="107"/>
        <end position="128"/>
    </location>
</feature>
<feature type="transmembrane region" description="Helical" evidence="6">
    <location>
        <begin position="222"/>
        <end position="245"/>
    </location>
</feature>
<dbReference type="PROSITE" id="PS00216">
    <property type="entry name" value="SUGAR_TRANSPORT_1"/>
    <property type="match status" value="1"/>
</dbReference>
<dbReference type="OrthoDB" id="9800416at2"/>
<feature type="transmembrane region" description="Helical" evidence="6">
    <location>
        <begin position="347"/>
        <end position="373"/>
    </location>
</feature>
<dbReference type="SUPFAM" id="SSF103473">
    <property type="entry name" value="MFS general substrate transporter"/>
    <property type="match status" value="1"/>
</dbReference>
<dbReference type="InterPro" id="IPR011701">
    <property type="entry name" value="MFS"/>
</dbReference>
<evidence type="ECO:0000313" key="8">
    <source>
        <dbReference type="EMBL" id="SDG16811.1"/>
    </source>
</evidence>
<evidence type="ECO:0000256" key="2">
    <source>
        <dbReference type="ARBA" id="ARBA00022448"/>
    </source>
</evidence>
<evidence type="ECO:0000256" key="1">
    <source>
        <dbReference type="ARBA" id="ARBA00004141"/>
    </source>
</evidence>
<accession>A0A1G7S1E7</accession>
<sequence>MTTQNPEFTMGRIEFIGLIAMMFATIAFSIDAMLPALPEIAAELSPELAHRAPLILTAFVLGMGLGTFFSGPLSDAYGRRNVVFGGAALYALSAFVAWMSNSLEVMLVARLFQGLGASGPRVVAVAIIRDLYAGREMARIMSVVMMVFALVPALAPMLGAGIILVAGWRAIFVAFVVFSLLTVIWMGLRLPETHPPANRRPLRARLIMGAVRELLTHPSVRLSILVQSLAMAMLFSMLMLVQPIYDSVYGRGDSFPLWFGGIAVVAASASLINALLVVRYGMRRLVSIALGVQIFLSGAMYFLNLGALPDPYGFAAFVFFQTCLFFQAGLTLGNLNAIAMEPMGHIAGMAASVVGAISTVLAAFIASPVGLMFDGTTKPLALAMLCMAAAGFALMLYMGRVENRLAAAAE</sequence>
<evidence type="ECO:0000256" key="3">
    <source>
        <dbReference type="ARBA" id="ARBA00022692"/>
    </source>
</evidence>
<dbReference type="RefSeq" id="WP_093742059.1">
    <property type="nucleotide sequence ID" value="NZ_FNBP01000005.1"/>
</dbReference>
<keyword evidence="4 6" id="KW-1133">Transmembrane helix</keyword>
<dbReference type="InterPro" id="IPR020846">
    <property type="entry name" value="MFS_dom"/>
</dbReference>
<dbReference type="EMBL" id="FNBP01000005">
    <property type="protein sequence ID" value="SDG16811.1"/>
    <property type="molecule type" value="Genomic_DNA"/>
</dbReference>
<name>A0A1G7S1E7_9RHOB</name>
<dbReference type="GO" id="GO:0042908">
    <property type="term" value="P:xenobiotic transport"/>
    <property type="evidence" value="ECO:0007669"/>
    <property type="project" value="UniProtKB-ARBA"/>
</dbReference>
<organism evidence="8 9">
    <name type="scientific">Sulfitobacter delicatus</name>
    <dbReference type="NCBI Taxonomy" id="218672"/>
    <lineage>
        <taxon>Bacteria</taxon>
        <taxon>Pseudomonadati</taxon>
        <taxon>Pseudomonadota</taxon>
        <taxon>Alphaproteobacteria</taxon>
        <taxon>Rhodobacterales</taxon>
        <taxon>Roseobacteraceae</taxon>
        <taxon>Sulfitobacter</taxon>
    </lineage>
</organism>
<keyword evidence="9" id="KW-1185">Reference proteome</keyword>
<dbReference type="InterPro" id="IPR036259">
    <property type="entry name" value="MFS_trans_sf"/>
</dbReference>
<proteinExistence type="predicted"/>
<dbReference type="PANTHER" id="PTHR23502:SF132">
    <property type="entry name" value="POLYAMINE TRANSPORTER 2-RELATED"/>
    <property type="match status" value="1"/>
</dbReference>
<comment type="subcellular location">
    <subcellularLocation>
        <location evidence="1">Membrane</location>
        <topology evidence="1">Multi-pass membrane protein</topology>
    </subcellularLocation>
</comment>
<feature type="transmembrane region" description="Helical" evidence="6">
    <location>
        <begin position="312"/>
        <end position="335"/>
    </location>
</feature>
<dbReference type="GO" id="GO:0140115">
    <property type="term" value="P:export across plasma membrane"/>
    <property type="evidence" value="ECO:0007669"/>
    <property type="project" value="UniProtKB-ARBA"/>
</dbReference>
<keyword evidence="2" id="KW-0813">Transport</keyword>
<dbReference type="GO" id="GO:0005886">
    <property type="term" value="C:plasma membrane"/>
    <property type="evidence" value="ECO:0007669"/>
    <property type="project" value="TreeGrafter"/>
</dbReference>
<feature type="transmembrane region" description="Helical" evidence="6">
    <location>
        <begin position="50"/>
        <end position="70"/>
    </location>
</feature>
<feature type="transmembrane region" description="Helical" evidence="6">
    <location>
        <begin position="257"/>
        <end position="278"/>
    </location>
</feature>
<dbReference type="Proteomes" id="UP000199399">
    <property type="component" value="Unassembled WGS sequence"/>
</dbReference>
<dbReference type="Pfam" id="PF07690">
    <property type="entry name" value="MFS_1"/>
    <property type="match status" value="1"/>
</dbReference>
<dbReference type="STRING" id="218672.SAMN04489759_10563"/>
<protein>
    <submittedName>
        <fullName evidence="8">MFS transporter, DHA1 family, bicyclomycin/chloramphenicol resistance protein</fullName>
    </submittedName>
</protein>
<evidence type="ECO:0000256" key="5">
    <source>
        <dbReference type="ARBA" id="ARBA00023136"/>
    </source>
</evidence>
<feature type="domain" description="Major facilitator superfamily (MFS) profile" evidence="7">
    <location>
        <begin position="15"/>
        <end position="401"/>
    </location>
</feature>
<feature type="transmembrane region" description="Helical" evidence="6">
    <location>
        <begin position="285"/>
        <end position="306"/>
    </location>
</feature>
<evidence type="ECO:0000313" key="9">
    <source>
        <dbReference type="Proteomes" id="UP000199399"/>
    </source>
</evidence>
<reference evidence="9" key="1">
    <citation type="submission" date="2016-10" db="EMBL/GenBank/DDBJ databases">
        <authorList>
            <person name="Varghese N."/>
            <person name="Submissions S."/>
        </authorList>
    </citation>
    <scope>NUCLEOTIDE SEQUENCE [LARGE SCALE GENOMIC DNA]</scope>
    <source>
        <strain evidence="9">DSM 16477</strain>
    </source>
</reference>
<feature type="transmembrane region" description="Helical" evidence="6">
    <location>
        <begin position="12"/>
        <end position="30"/>
    </location>
</feature>
<feature type="transmembrane region" description="Helical" evidence="6">
    <location>
        <begin position="82"/>
        <end position="101"/>
    </location>
</feature>
<dbReference type="Gene3D" id="1.20.1720.10">
    <property type="entry name" value="Multidrug resistance protein D"/>
    <property type="match status" value="1"/>
</dbReference>
<keyword evidence="3 6" id="KW-0812">Transmembrane</keyword>